<comment type="caution">
    <text evidence="6">The sequence shown here is derived from an EMBL/GenBank/DDBJ whole genome shotgun (WGS) entry which is preliminary data.</text>
</comment>
<proteinExistence type="predicted"/>
<dbReference type="SUPFAM" id="SSF52540">
    <property type="entry name" value="P-loop containing nucleoside triphosphate hydrolases"/>
    <property type="match status" value="1"/>
</dbReference>
<dbReference type="PANTHER" id="PTHR11846">
    <property type="entry name" value="ADENYLOSUCCINATE SYNTHETASE"/>
    <property type="match status" value="1"/>
</dbReference>
<evidence type="ECO:0000256" key="3">
    <source>
        <dbReference type="ARBA" id="ARBA00022741"/>
    </source>
</evidence>
<keyword evidence="7" id="KW-1185">Reference proteome</keyword>
<evidence type="ECO:0000313" key="6">
    <source>
        <dbReference type="EMBL" id="KAF4951289.1"/>
    </source>
</evidence>
<keyword evidence="2" id="KW-0479">Metal-binding</keyword>
<dbReference type="InterPro" id="IPR042109">
    <property type="entry name" value="Adenylosuccinate_synth_dom1"/>
</dbReference>
<dbReference type="InterPro" id="IPR001114">
    <property type="entry name" value="Adenylosuccinate_synthetase"/>
</dbReference>
<dbReference type="Pfam" id="PF00709">
    <property type="entry name" value="Adenylsucc_synt"/>
    <property type="match status" value="1"/>
</dbReference>
<dbReference type="GO" id="GO:0000166">
    <property type="term" value="F:nucleotide binding"/>
    <property type="evidence" value="ECO:0007669"/>
    <property type="project" value="UniProtKB-KW"/>
</dbReference>
<evidence type="ECO:0000256" key="4">
    <source>
        <dbReference type="ARBA" id="ARBA00022755"/>
    </source>
</evidence>
<dbReference type="GO" id="GO:0046872">
    <property type="term" value="F:metal ion binding"/>
    <property type="evidence" value="ECO:0007669"/>
    <property type="project" value="UniProtKB-KW"/>
</dbReference>
<dbReference type="PANTHER" id="PTHR11846:SF0">
    <property type="entry name" value="ADENYLOSUCCINATE SYNTHETASE"/>
    <property type="match status" value="1"/>
</dbReference>
<dbReference type="InterPro" id="IPR027417">
    <property type="entry name" value="P-loop_NTPase"/>
</dbReference>
<dbReference type="OrthoDB" id="10265645at2759"/>
<keyword evidence="5" id="KW-0460">Magnesium</keyword>
<keyword evidence="4" id="KW-0658">Purine biosynthesis</keyword>
<name>A0A8H4WVF6_9HYPO</name>
<dbReference type="AlphaFoldDB" id="A0A8H4WVF6"/>
<dbReference type="Gene3D" id="1.10.300.10">
    <property type="entry name" value="Adenylosuccinate Synthetase, subunit A, domain 2"/>
    <property type="match status" value="1"/>
</dbReference>
<dbReference type="GO" id="GO:0044208">
    <property type="term" value="P:'de novo' AMP biosynthetic process"/>
    <property type="evidence" value="ECO:0007669"/>
    <property type="project" value="TreeGrafter"/>
</dbReference>
<dbReference type="GO" id="GO:0005737">
    <property type="term" value="C:cytoplasm"/>
    <property type="evidence" value="ECO:0007669"/>
    <property type="project" value="TreeGrafter"/>
</dbReference>
<reference evidence="6" key="2">
    <citation type="submission" date="2020-05" db="EMBL/GenBank/DDBJ databases">
        <authorList>
            <person name="Kim H.-S."/>
            <person name="Proctor R.H."/>
            <person name="Brown D.W."/>
        </authorList>
    </citation>
    <scope>NUCLEOTIDE SEQUENCE</scope>
    <source>
        <strain evidence="6">NRRL 20472</strain>
    </source>
</reference>
<accession>A0A8H4WVF6</accession>
<reference evidence="6" key="1">
    <citation type="journal article" date="2020" name="BMC Genomics">
        <title>Correction to: Identification and distribution of gene clusters required for synthesis of sphingolipid metabolism inhibitors in diverse species of the filamentous fungus Fusarium.</title>
        <authorList>
            <person name="Kim H.S."/>
            <person name="Lohmar J.M."/>
            <person name="Busman M."/>
            <person name="Brown D.W."/>
            <person name="Naumann T.A."/>
            <person name="Divon H.H."/>
            <person name="Lysoe E."/>
            <person name="Uhlig S."/>
            <person name="Proctor R.H."/>
        </authorList>
    </citation>
    <scope>NUCLEOTIDE SEQUENCE</scope>
    <source>
        <strain evidence="6">NRRL 20472</strain>
    </source>
</reference>
<keyword evidence="3" id="KW-0547">Nucleotide-binding</keyword>
<evidence type="ECO:0000256" key="2">
    <source>
        <dbReference type="ARBA" id="ARBA00022723"/>
    </source>
</evidence>
<dbReference type="EMBL" id="JABEXW010000923">
    <property type="protein sequence ID" value="KAF4951289.1"/>
    <property type="molecule type" value="Genomic_DNA"/>
</dbReference>
<dbReference type="Proteomes" id="UP000622797">
    <property type="component" value="Unassembled WGS sequence"/>
</dbReference>
<sequence>MIDVFHPDGFEQKVRRLADGYQKRFGELLEYDIEAELARFGEYRTTLKKYVVDGVAFMRSAQQSNTKIGIEGANALMLDVDYGSYPFVTSSNTTLAGIIGGLTLNPKNITETVGVVKACIRPRFTADWQQIPRVSGRGPSRPKDWHQAPGDWTRMGEATSALEVSSFYRWQDSGNVGWPQTPMWMLDILVPVFSTSFGRI</sequence>
<dbReference type="SMART" id="SM00788">
    <property type="entry name" value="Adenylsucc_synt"/>
    <property type="match status" value="1"/>
</dbReference>
<dbReference type="GO" id="GO:0004019">
    <property type="term" value="F:adenylosuccinate synthase activity"/>
    <property type="evidence" value="ECO:0007669"/>
    <property type="project" value="InterPro"/>
</dbReference>
<protein>
    <submittedName>
        <fullName evidence="6">Uncharacterized protein</fullName>
    </submittedName>
</protein>
<dbReference type="Gene3D" id="3.40.440.10">
    <property type="entry name" value="Adenylosuccinate Synthetase, subunit A, domain 1"/>
    <property type="match status" value="1"/>
</dbReference>
<evidence type="ECO:0000256" key="1">
    <source>
        <dbReference type="ARBA" id="ARBA00022598"/>
    </source>
</evidence>
<keyword evidence="1" id="KW-0436">Ligase</keyword>
<dbReference type="GO" id="GO:0046040">
    <property type="term" value="P:IMP metabolic process"/>
    <property type="evidence" value="ECO:0007669"/>
    <property type="project" value="TreeGrafter"/>
</dbReference>
<organism evidence="6 7">
    <name type="scientific">Fusarium sarcochroum</name>
    <dbReference type="NCBI Taxonomy" id="1208366"/>
    <lineage>
        <taxon>Eukaryota</taxon>
        <taxon>Fungi</taxon>
        <taxon>Dikarya</taxon>
        <taxon>Ascomycota</taxon>
        <taxon>Pezizomycotina</taxon>
        <taxon>Sordariomycetes</taxon>
        <taxon>Hypocreomycetidae</taxon>
        <taxon>Hypocreales</taxon>
        <taxon>Nectriaceae</taxon>
        <taxon>Fusarium</taxon>
        <taxon>Fusarium lateritium species complex</taxon>
    </lineage>
</organism>
<evidence type="ECO:0000256" key="5">
    <source>
        <dbReference type="ARBA" id="ARBA00022842"/>
    </source>
</evidence>
<evidence type="ECO:0000313" key="7">
    <source>
        <dbReference type="Proteomes" id="UP000622797"/>
    </source>
</evidence>
<dbReference type="InterPro" id="IPR042110">
    <property type="entry name" value="Adenylosuccinate_synth_dom2"/>
</dbReference>
<gene>
    <name evidence="6" type="ORF">FSARC_12956</name>
</gene>